<keyword evidence="1" id="KW-0812">Transmembrane</keyword>
<reference evidence="2" key="1">
    <citation type="journal article" date="2021" name="Proc. Natl. Acad. Sci. U.S.A.">
        <title>A Catalog of Tens of Thousands of Viruses from Human Metagenomes Reveals Hidden Associations with Chronic Diseases.</title>
        <authorList>
            <person name="Tisza M.J."/>
            <person name="Buck C.B."/>
        </authorList>
    </citation>
    <scope>NUCLEOTIDE SEQUENCE</scope>
    <source>
        <strain evidence="2">CtPkm1</strain>
    </source>
</reference>
<keyword evidence="1" id="KW-0472">Membrane</keyword>
<feature type="transmembrane region" description="Helical" evidence="1">
    <location>
        <begin position="20"/>
        <end position="39"/>
    </location>
</feature>
<evidence type="ECO:0000256" key="1">
    <source>
        <dbReference type="SAM" id="Phobius"/>
    </source>
</evidence>
<evidence type="ECO:0000313" key="2">
    <source>
        <dbReference type="EMBL" id="DAF87195.1"/>
    </source>
</evidence>
<proteinExistence type="predicted"/>
<dbReference type="EMBL" id="BK015960">
    <property type="protein sequence ID" value="DAF87195.1"/>
    <property type="molecule type" value="Genomic_DNA"/>
</dbReference>
<protein>
    <submittedName>
        <fullName evidence="2">Uncharacterized protein</fullName>
    </submittedName>
</protein>
<accession>A0A8S5TYC8</accession>
<organism evidence="2">
    <name type="scientific">Myoviridae sp. ctPkm1</name>
    <dbReference type="NCBI Taxonomy" id="2825099"/>
    <lineage>
        <taxon>Viruses</taxon>
        <taxon>Duplodnaviria</taxon>
        <taxon>Heunggongvirae</taxon>
        <taxon>Uroviricota</taxon>
        <taxon>Caudoviricetes</taxon>
    </lineage>
</organism>
<keyword evidence="1" id="KW-1133">Transmembrane helix</keyword>
<sequence length="139" mass="15674">MPTDETYVHALDVWGGFGPWWMLVAGIVVLLGVLAWRSLPLVDERKKKELSIQEEAQRIRREELALQNKQREDDAANQARFADAMNRTADSENAMAAALNAIVAKFDVSSERSAHMGEQVETIAHQVEDIHAITVRNRH</sequence>
<name>A0A8S5TYC8_9CAUD</name>